<keyword evidence="3" id="KW-1185">Reference proteome</keyword>
<dbReference type="InterPro" id="IPR002145">
    <property type="entry name" value="CopG"/>
</dbReference>
<evidence type="ECO:0000259" key="1">
    <source>
        <dbReference type="Pfam" id="PF01402"/>
    </source>
</evidence>
<organism evidence="2 3">
    <name type="scientific">Nostocoides veronense</name>
    <dbReference type="NCBI Taxonomy" id="330836"/>
    <lineage>
        <taxon>Bacteria</taxon>
        <taxon>Bacillati</taxon>
        <taxon>Actinomycetota</taxon>
        <taxon>Actinomycetes</taxon>
        <taxon>Micrococcales</taxon>
        <taxon>Intrasporangiaceae</taxon>
        <taxon>Nostocoides</taxon>
    </lineage>
</organism>
<evidence type="ECO:0000313" key="2">
    <source>
        <dbReference type="EMBL" id="GAA1804038.1"/>
    </source>
</evidence>
<feature type="domain" description="Ribbon-helix-helix protein CopG" evidence="1">
    <location>
        <begin position="4"/>
        <end position="33"/>
    </location>
</feature>
<reference evidence="2 3" key="1">
    <citation type="journal article" date="2019" name="Int. J. Syst. Evol. Microbiol.">
        <title>The Global Catalogue of Microorganisms (GCM) 10K type strain sequencing project: providing services to taxonomists for standard genome sequencing and annotation.</title>
        <authorList>
            <consortium name="The Broad Institute Genomics Platform"/>
            <consortium name="The Broad Institute Genome Sequencing Center for Infectious Disease"/>
            <person name="Wu L."/>
            <person name="Ma J."/>
        </authorList>
    </citation>
    <scope>NUCLEOTIDE SEQUENCE [LARGE SCALE GENOMIC DNA]</scope>
    <source>
        <strain evidence="2 3">JCM 15592</strain>
    </source>
</reference>
<sequence length="56" mass="5927">MDGDLHARITILARLTGVSVTEAIREAIEKHVAALAALFGGEATPTADTRRPARKS</sequence>
<accession>A0ABN2LZ87</accession>
<dbReference type="Pfam" id="PF01402">
    <property type="entry name" value="RHH_1"/>
    <property type="match status" value="1"/>
</dbReference>
<evidence type="ECO:0000313" key="3">
    <source>
        <dbReference type="Proteomes" id="UP001499938"/>
    </source>
</evidence>
<proteinExistence type="predicted"/>
<name>A0ABN2LZ87_9MICO</name>
<gene>
    <name evidence="2" type="ORF">GCM10009811_29560</name>
</gene>
<comment type="caution">
    <text evidence="2">The sequence shown here is derived from an EMBL/GenBank/DDBJ whole genome shotgun (WGS) entry which is preliminary data.</text>
</comment>
<protein>
    <recommendedName>
        <fullName evidence="1">Ribbon-helix-helix protein CopG domain-containing protein</fullName>
    </recommendedName>
</protein>
<dbReference type="EMBL" id="BAAAPO010000046">
    <property type="protein sequence ID" value="GAA1804038.1"/>
    <property type="molecule type" value="Genomic_DNA"/>
</dbReference>
<dbReference type="Proteomes" id="UP001499938">
    <property type="component" value="Unassembled WGS sequence"/>
</dbReference>
<dbReference type="RefSeq" id="WP_344087126.1">
    <property type="nucleotide sequence ID" value="NZ_BAAAPO010000046.1"/>
</dbReference>